<dbReference type="SUPFAM" id="SSF55729">
    <property type="entry name" value="Acyl-CoA N-acyltransferases (Nat)"/>
    <property type="match status" value="1"/>
</dbReference>
<dbReference type="AlphaFoldDB" id="A0A543DND5"/>
<evidence type="ECO:0000256" key="6">
    <source>
        <dbReference type="SAM" id="Phobius"/>
    </source>
</evidence>
<dbReference type="InterPro" id="IPR035952">
    <property type="entry name" value="Rhomboid-like_sf"/>
</dbReference>
<dbReference type="PANTHER" id="PTHR34697:SF2">
    <property type="entry name" value="PHOSPHATIDYLGLYCEROL LYSYLTRANSFERASE"/>
    <property type="match status" value="1"/>
</dbReference>
<feature type="domain" description="Phosphatidylglycerol lysyltransferase C-terminal" evidence="7">
    <location>
        <begin position="496"/>
        <end position="791"/>
    </location>
</feature>
<evidence type="ECO:0000259" key="7">
    <source>
        <dbReference type="Pfam" id="PF09924"/>
    </source>
</evidence>
<organism evidence="8 9">
    <name type="scientific">Pseudonocardia kunmingensis</name>
    <dbReference type="NCBI Taxonomy" id="630975"/>
    <lineage>
        <taxon>Bacteria</taxon>
        <taxon>Bacillati</taxon>
        <taxon>Actinomycetota</taxon>
        <taxon>Actinomycetes</taxon>
        <taxon>Pseudonocardiales</taxon>
        <taxon>Pseudonocardiaceae</taxon>
        <taxon>Pseudonocardia</taxon>
    </lineage>
</organism>
<keyword evidence="9" id="KW-1185">Reference proteome</keyword>
<dbReference type="InterPro" id="IPR024320">
    <property type="entry name" value="LPG_synthase_C"/>
</dbReference>
<feature type="transmembrane region" description="Helical" evidence="6">
    <location>
        <begin position="70"/>
        <end position="92"/>
    </location>
</feature>
<accession>A0A543DND5</accession>
<dbReference type="EMBL" id="VFPA01000002">
    <property type="protein sequence ID" value="TQM10803.1"/>
    <property type="molecule type" value="Genomic_DNA"/>
</dbReference>
<evidence type="ECO:0000256" key="4">
    <source>
        <dbReference type="ARBA" id="ARBA00022989"/>
    </source>
</evidence>
<dbReference type="PANTHER" id="PTHR34697">
    <property type="entry name" value="PHOSPHATIDYLGLYCEROL LYSYLTRANSFERASE"/>
    <property type="match status" value="1"/>
</dbReference>
<evidence type="ECO:0000313" key="8">
    <source>
        <dbReference type="EMBL" id="TQM10803.1"/>
    </source>
</evidence>
<dbReference type="InterPro" id="IPR016181">
    <property type="entry name" value="Acyl_CoA_acyltransferase"/>
</dbReference>
<dbReference type="InterPro" id="IPR051211">
    <property type="entry name" value="PG_lysyltransferase"/>
</dbReference>
<dbReference type="GO" id="GO:0016755">
    <property type="term" value="F:aminoacyltransferase activity"/>
    <property type="evidence" value="ECO:0007669"/>
    <property type="project" value="TreeGrafter"/>
</dbReference>
<name>A0A543DND5_9PSEU</name>
<dbReference type="Gene3D" id="1.20.1540.10">
    <property type="entry name" value="Rhomboid-like"/>
    <property type="match status" value="1"/>
</dbReference>
<feature type="transmembrane region" description="Helical" evidence="6">
    <location>
        <begin position="187"/>
        <end position="207"/>
    </location>
</feature>
<dbReference type="Proteomes" id="UP000315677">
    <property type="component" value="Unassembled WGS sequence"/>
</dbReference>
<sequence length="825" mass="86761">MIRRLAGLARGTARMVRRAPLAVALVLLVWAYGLATRSLPAGPGPRLLERVGTGVGPLAEGRWWTPLSAMLWWGSVGAAVATSALLLLGGALAEHRIGAARTAALLVGTQVLGTLAALALVAAGAALGGGWPADLATQVVVGAAPGAVGLVLAAGGALSALWRRRLRLLVLTALVMLVAYSGELPDVMMLCAGLVGLAAGRLLPGRTDRRPGPSSRTEVRVLVALLVTASAVGPLVAAIARAPVGPLSVLQFVVLSPPPDAATVQQICTTAPAGQCRALQAQLRLSGIGPALASAVPVLLLLVVADGLRRGRRAALVVGIVLNLVLAALGVLLAVLVVSTPVEQLIVYQSAPGARRVLALALPPLLPLAVAVVLWCTRHRFAVRAPAGTYLRLLGIAVAVLVAVSATYVLLGAAVADQFDRPPNVGQLLADLPLRFLPPGYLGEVEPDFLPQGVLATLLFEWTGVVFWLVVAVGLLVTFRRPRADPGARDAERARELARRGGSDLSWLTTWAGNAYWFDTRGEAAVAHRVIGSVAVTTADPIGAPTDDTVAEFARFCREHGWTPAFYSVTDGTRAACEALGWSSVQVAEETVVPLAGLAFTGKKWQDVRTALNRAAKAGITAEWTPYADAPPALTDQVRAISEEWVADKGLPEMGFTLGGLDELADPEVRCLLAVDGDRTVHGVTSWLPVHRDGAVIGWTLDFMRRRDTGFRGVVEFLIASAAQRFQAEGAQFLSLSGAPLARLDRGERPAAVQGLLDVLGRTLEPVYGFRSLLAFKAKFQPEYRPLHLCYPDPATLPAIGLAVARAYLPDLTARQSARLLARLR</sequence>
<dbReference type="RefSeq" id="WP_211366639.1">
    <property type="nucleotide sequence ID" value="NZ_VFPA01000002.1"/>
</dbReference>
<comment type="caution">
    <text evidence="8">The sequence shown here is derived from an EMBL/GenBank/DDBJ whole genome shotgun (WGS) entry which is preliminary data.</text>
</comment>
<evidence type="ECO:0000256" key="2">
    <source>
        <dbReference type="ARBA" id="ARBA00022475"/>
    </source>
</evidence>
<comment type="subcellular location">
    <subcellularLocation>
        <location evidence="1">Cell membrane</location>
        <topology evidence="1">Multi-pass membrane protein</topology>
    </subcellularLocation>
</comment>
<dbReference type="GO" id="GO:0005886">
    <property type="term" value="C:plasma membrane"/>
    <property type="evidence" value="ECO:0007669"/>
    <property type="project" value="UniProtKB-SubCell"/>
</dbReference>
<dbReference type="GO" id="GO:0055091">
    <property type="term" value="P:phospholipid homeostasis"/>
    <property type="evidence" value="ECO:0007669"/>
    <property type="project" value="TreeGrafter"/>
</dbReference>
<proteinExistence type="predicted"/>
<gene>
    <name evidence="8" type="ORF">FB558_3324</name>
</gene>
<evidence type="ECO:0000256" key="3">
    <source>
        <dbReference type="ARBA" id="ARBA00022692"/>
    </source>
</evidence>
<keyword evidence="4 6" id="KW-1133">Transmembrane helix</keyword>
<protein>
    <submittedName>
        <fullName evidence="8">Lysylphosphatidylglycerol synthetase-like protein (DUF2156 family)</fullName>
    </submittedName>
</protein>
<keyword evidence="2" id="KW-1003">Cell membrane</keyword>
<feature type="transmembrane region" description="Helical" evidence="6">
    <location>
        <begin position="219"/>
        <end position="240"/>
    </location>
</feature>
<dbReference type="SUPFAM" id="SSF144091">
    <property type="entry name" value="Rhomboid-like"/>
    <property type="match status" value="1"/>
</dbReference>
<keyword evidence="3 6" id="KW-0812">Transmembrane</keyword>
<feature type="transmembrane region" description="Helical" evidence="6">
    <location>
        <begin position="139"/>
        <end position="158"/>
    </location>
</feature>
<evidence type="ECO:0000313" key="9">
    <source>
        <dbReference type="Proteomes" id="UP000315677"/>
    </source>
</evidence>
<dbReference type="Pfam" id="PF09924">
    <property type="entry name" value="LPG_synthase_C"/>
    <property type="match status" value="1"/>
</dbReference>
<feature type="transmembrane region" description="Helical" evidence="6">
    <location>
        <begin position="288"/>
        <end position="308"/>
    </location>
</feature>
<evidence type="ECO:0000256" key="1">
    <source>
        <dbReference type="ARBA" id="ARBA00004651"/>
    </source>
</evidence>
<evidence type="ECO:0000256" key="5">
    <source>
        <dbReference type="ARBA" id="ARBA00023136"/>
    </source>
</evidence>
<keyword evidence="5 6" id="KW-0472">Membrane</keyword>
<feature type="transmembrane region" description="Helical" evidence="6">
    <location>
        <begin position="315"/>
        <end position="337"/>
    </location>
</feature>
<feature type="transmembrane region" description="Helical" evidence="6">
    <location>
        <begin position="104"/>
        <end position="127"/>
    </location>
</feature>
<feature type="transmembrane region" description="Helical" evidence="6">
    <location>
        <begin position="357"/>
        <end position="377"/>
    </location>
</feature>
<reference evidence="8 9" key="1">
    <citation type="submission" date="2019-06" db="EMBL/GenBank/DDBJ databases">
        <title>Sequencing the genomes of 1000 actinobacteria strains.</title>
        <authorList>
            <person name="Klenk H.-P."/>
        </authorList>
    </citation>
    <scope>NUCLEOTIDE SEQUENCE [LARGE SCALE GENOMIC DNA]</scope>
    <source>
        <strain evidence="8 9">DSM 45301</strain>
    </source>
</reference>
<feature type="transmembrane region" description="Helical" evidence="6">
    <location>
        <begin position="389"/>
        <end position="411"/>
    </location>
</feature>
<feature type="transmembrane region" description="Helical" evidence="6">
    <location>
        <begin position="165"/>
        <end position="181"/>
    </location>
</feature>
<feature type="transmembrane region" description="Helical" evidence="6">
    <location>
        <begin position="459"/>
        <end position="479"/>
    </location>
</feature>